<sequence length="70" mass="7584">MFIVRGLHKAIDCILAVLIVSGDKKPSSPVCWQIVLSQTTSFGYLLSFGLLTLVCAEDLSLCKKDGDVII</sequence>
<proteinExistence type="predicted"/>
<reference evidence="2" key="3">
    <citation type="submission" date="2015-04" db="UniProtKB">
        <authorList>
            <consortium name="EnsemblPlants"/>
        </authorList>
    </citation>
    <scope>IDENTIFICATION</scope>
    <source>
        <strain evidence="2">cv. Jemalong A17</strain>
    </source>
</reference>
<evidence type="ECO:0000313" key="3">
    <source>
        <dbReference type="Proteomes" id="UP000002051"/>
    </source>
</evidence>
<gene>
    <name evidence="1" type="ordered locus">MTR_7g083635</name>
</gene>
<dbReference type="EnsemblPlants" id="KEH23488">
    <property type="protein sequence ID" value="KEH23488"/>
    <property type="gene ID" value="MTR_7g083635"/>
</dbReference>
<organism evidence="1 3">
    <name type="scientific">Medicago truncatula</name>
    <name type="common">Barrel medic</name>
    <name type="synonym">Medicago tribuloides</name>
    <dbReference type="NCBI Taxonomy" id="3880"/>
    <lineage>
        <taxon>Eukaryota</taxon>
        <taxon>Viridiplantae</taxon>
        <taxon>Streptophyta</taxon>
        <taxon>Embryophyta</taxon>
        <taxon>Tracheophyta</taxon>
        <taxon>Spermatophyta</taxon>
        <taxon>Magnoliopsida</taxon>
        <taxon>eudicotyledons</taxon>
        <taxon>Gunneridae</taxon>
        <taxon>Pentapetalae</taxon>
        <taxon>rosids</taxon>
        <taxon>fabids</taxon>
        <taxon>Fabales</taxon>
        <taxon>Fabaceae</taxon>
        <taxon>Papilionoideae</taxon>
        <taxon>50 kb inversion clade</taxon>
        <taxon>NPAAA clade</taxon>
        <taxon>Hologalegina</taxon>
        <taxon>IRL clade</taxon>
        <taxon>Trifolieae</taxon>
        <taxon>Medicago</taxon>
    </lineage>
</organism>
<dbReference type="AlphaFoldDB" id="A0A072U2W9"/>
<reference evidence="1 3" key="1">
    <citation type="journal article" date="2011" name="Nature">
        <title>The Medicago genome provides insight into the evolution of rhizobial symbioses.</title>
        <authorList>
            <person name="Young N.D."/>
            <person name="Debelle F."/>
            <person name="Oldroyd G.E."/>
            <person name="Geurts R."/>
            <person name="Cannon S.B."/>
            <person name="Udvardi M.K."/>
            <person name="Benedito V.A."/>
            <person name="Mayer K.F."/>
            <person name="Gouzy J."/>
            <person name="Schoof H."/>
            <person name="Van de Peer Y."/>
            <person name="Proost S."/>
            <person name="Cook D.R."/>
            <person name="Meyers B.C."/>
            <person name="Spannagl M."/>
            <person name="Cheung F."/>
            <person name="De Mita S."/>
            <person name="Krishnakumar V."/>
            <person name="Gundlach H."/>
            <person name="Zhou S."/>
            <person name="Mudge J."/>
            <person name="Bharti A.K."/>
            <person name="Murray J.D."/>
            <person name="Naoumkina M.A."/>
            <person name="Rosen B."/>
            <person name="Silverstein K.A."/>
            <person name="Tang H."/>
            <person name="Rombauts S."/>
            <person name="Zhao P.X."/>
            <person name="Zhou P."/>
            <person name="Barbe V."/>
            <person name="Bardou P."/>
            <person name="Bechner M."/>
            <person name="Bellec A."/>
            <person name="Berger A."/>
            <person name="Berges H."/>
            <person name="Bidwell S."/>
            <person name="Bisseling T."/>
            <person name="Choisne N."/>
            <person name="Couloux A."/>
            <person name="Denny R."/>
            <person name="Deshpande S."/>
            <person name="Dai X."/>
            <person name="Doyle J.J."/>
            <person name="Dudez A.M."/>
            <person name="Farmer A.D."/>
            <person name="Fouteau S."/>
            <person name="Franken C."/>
            <person name="Gibelin C."/>
            <person name="Gish J."/>
            <person name="Goldstein S."/>
            <person name="Gonzalez A.J."/>
            <person name="Green P.J."/>
            <person name="Hallab A."/>
            <person name="Hartog M."/>
            <person name="Hua A."/>
            <person name="Humphray S.J."/>
            <person name="Jeong D.H."/>
            <person name="Jing Y."/>
            <person name="Jocker A."/>
            <person name="Kenton S.M."/>
            <person name="Kim D.J."/>
            <person name="Klee K."/>
            <person name="Lai H."/>
            <person name="Lang C."/>
            <person name="Lin S."/>
            <person name="Macmil S.L."/>
            <person name="Magdelenat G."/>
            <person name="Matthews L."/>
            <person name="McCorrison J."/>
            <person name="Monaghan E.L."/>
            <person name="Mun J.H."/>
            <person name="Najar F.Z."/>
            <person name="Nicholson C."/>
            <person name="Noirot C."/>
            <person name="O'Bleness M."/>
            <person name="Paule C.R."/>
            <person name="Poulain J."/>
            <person name="Prion F."/>
            <person name="Qin B."/>
            <person name="Qu C."/>
            <person name="Retzel E.F."/>
            <person name="Riddle C."/>
            <person name="Sallet E."/>
            <person name="Samain S."/>
            <person name="Samson N."/>
            <person name="Sanders I."/>
            <person name="Saurat O."/>
            <person name="Scarpelli C."/>
            <person name="Schiex T."/>
            <person name="Segurens B."/>
            <person name="Severin A.J."/>
            <person name="Sherrier D.J."/>
            <person name="Shi R."/>
            <person name="Sims S."/>
            <person name="Singer S.R."/>
            <person name="Sinharoy S."/>
            <person name="Sterck L."/>
            <person name="Viollet A."/>
            <person name="Wang B.B."/>
            <person name="Wang K."/>
            <person name="Wang M."/>
            <person name="Wang X."/>
            <person name="Warfsmann J."/>
            <person name="Weissenbach J."/>
            <person name="White D.D."/>
            <person name="White J.D."/>
            <person name="Wiley G.B."/>
            <person name="Wincker P."/>
            <person name="Xing Y."/>
            <person name="Yang L."/>
            <person name="Yao Z."/>
            <person name="Ying F."/>
            <person name="Zhai J."/>
            <person name="Zhou L."/>
            <person name="Zuber A."/>
            <person name="Denarie J."/>
            <person name="Dixon R.A."/>
            <person name="May G.D."/>
            <person name="Schwartz D.C."/>
            <person name="Rogers J."/>
            <person name="Quetier F."/>
            <person name="Town C.D."/>
            <person name="Roe B.A."/>
        </authorList>
    </citation>
    <scope>NUCLEOTIDE SEQUENCE [LARGE SCALE GENOMIC DNA]</scope>
    <source>
        <strain evidence="1">A17</strain>
        <strain evidence="2 3">cv. Jemalong A17</strain>
    </source>
</reference>
<protein>
    <submittedName>
        <fullName evidence="1 2">Uncharacterized protein</fullName>
    </submittedName>
</protein>
<dbReference type="EMBL" id="CM001223">
    <property type="protein sequence ID" value="KEH23488.1"/>
    <property type="molecule type" value="Genomic_DNA"/>
</dbReference>
<name>A0A072U2W9_MEDTR</name>
<reference evidence="1 3" key="2">
    <citation type="journal article" date="2014" name="BMC Genomics">
        <title>An improved genome release (version Mt4.0) for the model legume Medicago truncatula.</title>
        <authorList>
            <person name="Tang H."/>
            <person name="Krishnakumar V."/>
            <person name="Bidwell S."/>
            <person name="Rosen B."/>
            <person name="Chan A."/>
            <person name="Zhou S."/>
            <person name="Gentzbittel L."/>
            <person name="Childs K.L."/>
            <person name="Yandell M."/>
            <person name="Gundlach H."/>
            <person name="Mayer K.F."/>
            <person name="Schwartz D.C."/>
            <person name="Town C.D."/>
        </authorList>
    </citation>
    <scope>GENOME REANNOTATION</scope>
    <source>
        <strain evidence="1">A17</strain>
        <strain evidence="2 3">cv. Jemalong A17</strain>
    </source>
</reference>
<dbReference type="HOGENOM" id="CLU_2761662_0_0_1"/>
<evidence type="ECO:0000313" key="1">
    <source>
        <dbReference type="EMBL" id="KEH23488.1"/>
    </source>
</evidence>
<keyword evidence="3" id="KW-1185">Reference proteome</keyword>
<accession>A0A072U2W9</accession>
<dbReference type="Proteomes" id="UP000002051">
    <property type="component" value="Unassembled WGS sequence"/>
</dbReference>
<evidence type="ECO:0000313" key="2">
    <source>
        <dbReference type="EnsemblPlants" id="KEH23488"/>
    </source>
</evidence>